<dbReference type="InterPro" id="IPR024705">
    <property type="entry name" value="Ssp411"/>
</dbReference>
<dbReference type="AlphaFoldDB" id="A0A4R8ZD02"/>
<feature type="compositionally biased region" description="Low complexity" evidence="1">
    <location>
        <begin position="533"/>
        <end position="545"/>
    </location>
</feature>
<gene>
    <name evidence="3" type="ORF">E3T27_10625</name>
</gene>
<dbReference type="Gene3D" id="3.40.30.10">
    <property type="entry name" value="Glutaredoxin"/>
    <property type="match status" value="1"/>
</dbReference>
<reference evidence="3 4" key="1">
    <citation type="submission" date="2019-03" db="EMBL/GenBank/DDBJ databases">
        <title>Genomics of glacier-inhabiting Cryobacterium strains.</title>
        <authorList>
            <person name="Liu Q."/>
            <person name="Xin Y.-H."/>
        </authorList>
    </citation>
    <scope>NUCLEOTIDE SEQUENCE [LARGE SCALE GENOMIC DNA]</scope>
    <source>
        <strain evidence="3 4">TMT1-1</strain>
    </source>
</reference>
<feature type="domain" description="Spermatogenesis-associated protein 20-like TRX" evidence="2">
    <location>
        <begin position="3"/>
        <end position="163"/>
    </location>
</feature>
<dbReference type="InterPro" id="IPR008928">
    <property type="entry name" value="6-hairpin_glycosidase_sf"/>
</dbReference>
<dbReference type="Proteomes" id="UP000298424">
    <property type="component" value="Unassembled WGS sequence"/>
</dbReference>
<organism evidence="3 4">
    <name type="scientific">Cryobacterium lyxosi</name>
    <dbReference type="NCBI Taxonomy" id="1259228"/>
    <lineage>
        <taxon>Bacteria</taxon>
        <taxon>Bacillati</taxon>
        <taxon>Actinomycetota</taxon>
        <taxon>Actinomycetes</taxon>
        <taxon>Micrococcales</taxon>
        <taxon>Microbacteriaceae</taxon>
        <taxon>Cryobacterium</taxon>
    </lineage>
</organism>
<evidence type="ECO:0000256" key="1">
    <source>
        <dbReference type="SAM" id="MobiDB-lite"/>
    </source>
</evidence>
<dbReference type="InterPro" id="IPR036249">
    <property type="entry name" value="Thioredoxin-like_sf"/>
</dbReference>
<sequence length="750" mass="79264">MPNHLVDAVSPYLRSHSENPVHWHSWGIEAFVEAKKRDLPVLVSIGYSTCHWCHVMARESFSDPDIADYLNEHFVSIKVDREEHPDVDASYLAAASAFVQGLGWPLNVFVTPDGQAFHAGTYFPPVGQPGHPSFRDVLSAVTDAWLTRREEVTAGAARVAEVLAESARQLAAGSESVGADGFADDARPSAEELDHAVAELVGFEDTLFGGFGGAPKFPASPTLSFLLGHGRVSASASEPGAAPSSAAPSDGTDLALRTLKIMGASPLRDPIEGGFFRYAVNRDWSDPHYERMLYDNAQLLGLYTRAWMLTGGAWARHVAEGVAGFLTDVMQLPSGGFASAQDSESTVDGVRVEGGYYALEASERQRQIPPALDEKVLTGWNGLAIQALARAGFVFDRPDLISAARRAAEYLHEQHERADGTLVRASVAGVDAARVQAHRTARDGTAADGIAADAPAADDIAADATAADDIAAHATAAGRAVSGRTSAAKATLEDYGMYSRGLLELALVTGDVTYASRARRLLDSTISNAPSTAESSQSAARAGASGTHQSAVFRPPHGADPVLRAQGLVSAVDPSEGAYPSGLSASADAAVLLYRLTGDDRYRRAAQAGLSLVASLAPQQPLAFGAALHLFDELSTPIEQLVIVSPDRSDENQQTVTPRPVTLPDLARRHPAHVVASVSEAQARAFAAAGFSLFDQRTAPSGLPTAYLCRDFVCQLPVTEPGELPMPAATTDLIARIVAERQHPGSAPTH</sequence>
<keyword evidence="4" id="KW-1185">Reference proteome</keyword>
<evidence type="ECO:0000313" key="4">
    <source>
        <dbReference type="Proteomes" id="UP000298424"/>
    </source>
</evidence>
<comment type="caution">
    <text evidence="3">The sequence shown here is derived from an EMBL/GenBank/DDBJ whole genome shotgun (WGS) entry which is preliminary data.</text>
</comment>
<dbReference type="SUPFAM" id="SSF48208">
    <property type="entry name" value="Six-hairpin glycosidases"/>
    <property type="match status" value="1"/>
</dbReference>
<dbReference type="EMBL" id="SOGT01000012">
    <property type="protein sequence ID" value="TFD25212.1"/>
    <property type="molecule type" value="Genomic_DNA"/>
</dbReference>
<protein>
    <submittedName>
        <fullName evidence="3">Thioredoxin domain-containing protein</fullName>
    </submittedName>
</protein>
<dbReference type="CDD" id="cd02955">
    <property type="entry name" value="SSP411"/>
    <property type="match status" value="1"/>
</dbReference>
<feature type="region of interest" description="Disordered" evidence="1">
    <location>
        <begin position="528"/>
        <end position="557"/>
    </location>
</feature>
<evidence type="ECO:0000313" key="3">
    <source>
        <dbReference type="EMBL" id="TFD25212.1"/>
    </source>
</evidence>
<dbReference type="PIRSF" id="PIRSF006402">
    <property type="entry name" value="UCP006402_thioredoxin"/>
    <property type="match status" value="1"/>
</dbReference>
<dbReference type="GO" id="GO:0005975">
    <property type="term" value="P:carbohydrate metabolic process"/>
    <property type="evidence" value="ECO:0007669"/>
    <property type="project" value="InterPro"/>
</dbReference>
<evidence type="ECO:0000259" key="2">
    <source>
        <dbReference type="Pfam" id="PF03190"/>
    </source>
</evidence>
<dbReference type="InterPro" id="IPR004879">
    <property type="entry name" value="Ssp411-like_TRX"/>
</dbReference>
<accession>A0A4R8ZD02</accession>
<dbReference type="PANTHER" id="PTHR42899:SF1">
    <property type="entry name" value="SPERMATOGENESIS-ASSOCIATED PROTEIN 20"/>
    <property type="match status" value="1"/>
</dbReference>
<dbReference type="RefSeq" id="WP_134572665.1">
    <property type="nucleotide sequence ID" value="NZ_SOGT01000012.1"/>
</dbReference>
<dbReference type="SUPFAM" id="SSF52833">
    <property type="entry name" value="Thioredoxin-like"/>
    <property type="match status" value="1"/>
</dbReference>
<dbReference type="Pfam" id="PF03190">
    <property type="entry name" value="Thioredox_DsbH"/>
    <property type="match status" value="1"/>
</dbReference>
<name>A0A4R8ZD02_9MICO</name>
<dbReference type="PANTHER" id="PTHR42899">
    <property type="entry name" value="SPERMATOGENESIS-ASSOCIATED PROTEIN 20"/>
    <property type="match status" value="1"/>
</dbReference>
<proteinExistence type="predicted"/>
<dbReference type="OrthoDB" id="9762614at2"/>